<evidence type="ECO:0000256" key="2">
    <source>
        <dbReference type="SAM" id="SignalP"/>
    </source>
</evidence>
<evidence type="ECO:0000313" key="4">
    <source>
        <dbReference type="Proteomes" id="UP001365128"/>
    </source>
</evidence>
<comment type="caution">
    <text evidence="3">The sequence shown here is derived from an EMBL/GenBank/DDBJ whole genome shotgun (WGS) entry which is preliminary data.</text>
</comment>
<evidence type="ECO:0000256" key="1">
    <source>
        <dbReference type="SAM" id="MobiDB-lite"/>
    </source>
</evidence>
<feature type="chain" id="PRO_5045909179" evidence="2">
    <location>
        <begin position="30"/>
        <end position="172"/>
    </location>
</feature>
<gene>
    <name evidence="3" type="ORF">IWX46DRAFT_581833</name>
</gene>
<keyword evidence="2" id="KW-0732">Signal</keyword>
<feature type="compositionally biased region" description="Polar residues" evidence="1">
    <location>
        <begin position="72"/>
        <end position="87"/>
    </location>
</feature>
<feature type="region of interest" description="Disordered" evidence="1">
    <location>
        <begin position="49"/>
        <end position="119"/>
    </location>
</feature>
<dbReference type="Proteomes" id="UP001365128">
    <property type="component" value="Unassembled WGS sequence"/>
</dbReference>
<evidence type="ECO:0000313" key="3">
    <source>
        <dbReference type="EMBL" id="KAK7543570.1"/>
    </source>
</evidence>
<proteinExistence type="predicted"/>
<dbReference type="EMBL" id="JBBPDW010000020">
    <property type="protein sequence ID" value="KAK7543570.1"/>
    <property type="molecule type" value="Genomic_DNA"/>
</dbReference>
<feature type="region of interest" description="Disordered" evidence="1">
    <location>
        <begin position="150"/>
        <end position="172"/>
    </location>
</feature>
<protein>
    <submittedName>
        <fullName evidence="3">Uncharacterized protein</fullName>
    </submittedName>
</protein>
<sequence length="172" mass="18327">MPRLVNSLCRETWGLKLVIASTCLTACAAHPLTYSRAGATRTHALQRLRVPAIPSAGKSETAGRQRRDIQVSARNPSETPLANQSFLPSPPSKRIRELDSSTSKNKGFGPITPRARHPGGAGGLHCVSEGFRHEYASSACDHGAGTCTGNAQRGCRNDDAESAAVRRAPELE</sequence>
<feature type="signal peptide" evidence="2">
    <location>
        <begin position="1"/>
        <end position="29"/>
    </location>
</feature>
<name>A0ABR1MAW5_9PEZI</name>
<keyword evidence="4" id="KW-1185">Reference proteome</keyword>
<organism evidence="3 4">
    <name type="scientific">Phyllosticta citricarpa</name>
    <dbReference type="NCBI Taxonomy" id="55181"/>
    <lineage>
        <taxon>Eukaryota</taxon>
        <taxon>Fungi</taxon>
        <taxon>Dikarya</taxon>
        <taxon>Ascomycota</taxon>
        <taxon>Pezizomycotina</taxon>
        <taxon>Dothideomycetes</taxon>
        <taxon>Dothideomycetes incertae sedis</taxon>
        <taxon>Botryosphaeriales</taxon>
        <taxon>Phyllostictaceae</taxon>
        <taxon>Phyllosticta</taxon>
    </lineage>
</organism>
<reference evidence="3 4" key="1">
    <citation type="submission" date="2024-04" db="EMBL/GenBank/DDBJ databases">
        <title>Phyllosticta paracitricarpa is synonymous to the EU quarantine fungus P. citricarpa based on phylogenomic analyses.</title>
        <authorList>
            <consortium name="Lawrence Berkeley National Laboratory"/>
            <person name="Van Ingen-Buijs V.A."/>
            <person name="Van Westerhoven A.C."/>
            <person name="Haridas S."/>
            <person name="Skiadas P."/>
            <person name="Martin F."/>
            <person name="Groenewald J.Z."/>
            <person name="Crous P.W."/>
            <person name="Seidl M.F."/>
        </authorList>
    </citation>
    <scope>NUCLEOTIDE SEQUENCE [LARGE SCALE GENOMIC DNA]</scope>
    <source>
        <strain evidence="3 4">CBS 122670</strain>
    </source>
</reference>
<accession>A0ABR1MAW5</accession>